<reference evidence="2" key="1">
    <citation type="journal article" date="2013" name="BMC Genomics">
        <title>Unscrambling butterfly oogenesis.</title>
        <authorList>
            <person name="Carter J.M."/>
            <person name="Baker S.C."/>
            <person name="Pink R."/>
            <person name="Carter D.R."/>
            <person name="Collins A."/>
            <person name="Tomlin J."/>
            <person name="Gibbs M."/>
            <person name="Breuker C.J."/>
        </authorList>
    </citation>
    <scope>NUCLEOTIDE SEQUENCE</scope>
    <source>
        <tissue evidence="2">Ovary</tissue>
    </source>
</reference>
<reference evidence="2" key="2">
    <citation type="submission" date="2013-05" db="EMBL/GenBank/DDBJ databases">
        <authorList>
            <person name="Carter J.-M."/>
            <person name="Baker S.C."/>
            <person name="Pink R."/>
            <person name="Carter D.R.F."/>
            <person name="Collins A."/>
            <person name="Tomlin J."/>
            <person name="Gibbs M."/>
            <person name="Breuker C.J."/>
        </authorList>
    </citation>
    <scope>NUCLEOTIDE SEQUENCE</scope>
    <source>
        <tissue evidence="2">Ovary</tissue>
    </source>
</reference>
<feature type="non-terminal residue" evidence="2">
    <location>
        <position position="67"/>
    </location>
</feature>
<feature type="non-terminal residue" evidence="2">
    <location>
        <position position="1"/>
    </location>
</feature>
<dbReference type="EMBL" id="GAIX01010228">
    <property type="protein sequence ID" value="JAA82332.1"/>
    <property type="molecule type" value="Transcribed_RNA"/>
</dbReference>
<keyword evidence="1" id="KW-1133">Transmembrane helix</keyword>
<proteinExistence type="predicted"/>
<protein>
    <submittedName>
        <fullName evidence="2">Uncharacterized protein</fullName>
    </submittedName>
</protein>
<organism evidence="2">
    <name type="scientific">Pararge aegeria</name>
    <name type="common">speckled wood butterfly</name>
    <dbReference type="NCBI Taxonomy" id="116150"/>
    <lineage>
        <taxon>Eukaryota</taxon>
        <taxon>Metazoa</taxon>
        <taxon>Ecdysozoa</taxon>
        <taxon>Arthropoda</taxon>
        <taxon>Hexapoda</taxon>
        <taxon>Insecta</taxon>
        <taxon>Pterygota</taxon>
        <taxon>Neoptera</taxon>
        <taxon>Endopterygota</taxon>
        <taxon>Lepidoptera</taxon>
        <taxon>Glossata</taxon>
        <taxon>Ditrysia</taxon>
        <taxon>Papilionoidea</taxon>
        <taxon>Nymphalidae</taxon>
        <taxon>Satyrinae</taxon>
        <taxon>Satyrini</taxon>
        <taxon>Parargina</taxon>
        <taxon>Pararge</taxon>
    </lineage>
</organism>
<accession>S4PUI5</accession>
<evidence type="ECO:0000313" key="2">
    <source>
        <dbReference type="EMBL" id="JAA82332.1"/>
    </source>
</evidence>
<name>S4PUI5_9NEOP</name>
<sequence length="67" mass="7390">VSFSTMFLGRKSKNTACCQAFALFSILGSVVIVMSVVKYRLNQPINRFIFPVSNAFNSIEYGSSQSS</sequence>
<evidence type="ECO:0000256" key="1">
    <source>
        <dbReference type="SAM" id="Phobius"/>
    </source>
</evidence>
<dbReference type="AlphaFoldDB" id="S4PUI5"/>
<keyword evidence="1" id="KW-0812">Transmembrane</keyword>
<keyword evidence="1" id="KW-0472">Membrane</keyword>
<feature type="transmembrane region" description="Helical" evidence="1">
    <location>
        <begin position="20"/>
        <end position="37"/>
    </location>
</feature>